<dbReference type="AlphaFoldDB" id="A0A1N6MY97"/>
<dbReference type="EMBL" id="NIBU01000114">
    <property type="protein sequence ID" value="PHM27394.1"/>
    <property type="molecule type" value="Genomic_DNA"/>
</dbReference>
<gene>
    <name evidence="1" type="ORF">Xinn_03974</name>
    <name evidence="2" type="ORF">XIS1_460168</name>
</gene>
<dbReference type="InterPro" id="IPR008514">
    <property type="entry name" value="T6SS_Hcp"/>
</dbReference>
<evidence type="ECO:0000313" key="4">
    <source>
        <dbReference type="Proteomes" id="UP000224871"/>
    </source>
</evidence>
<sequence>MSTHDAYIYFTDIQGEAGDGKHKDWLGVERFNFSVYNAVEKNATSGLSSGIANIGLLNTNVSFDKGTISLRNTLIKGKHIKEIKLIVRRQSGEQEEWYKLELQNALLVSSDLMFDTGHFYTVLAIAFQIHTESYIPLNFEGIKSAELTYSWDSYTNEMK</sequence>
<dbReference type="Gene3D" id="2.30.110.20">
    <property type="entry name" value="Hcp1-like"/>
    <property type="match status" value="1"/>
</dbReference>
<name>A0A1N6MY97_9GAMM</name>
<proteinExistence type="predicted"/>
<dbReference type="SUPFAM" id="SSF141452">
    <property type="entry name" value="Hcp1-like"/>
    <property type="match status" value="1"/>
</dbReference>
<reference evidence="2" key="2">
    <citation type="submission" date="2016-12" db="EMBL/GenBank/DDBJ databases">
        <authorList>
            <person name="Song W.-J."/>
            <person name="Kurnit D.M."/>
        </authorList>
    </citation>
    <scope>NUCLEOTIDE SEQUENCE [LARGE SCALE GENOMIC DNA]</scope>
    <source>
        <strain evidence="2">HGB1681</strain>
    </source>
</reference>
<dbReference type="OrthoDB" id="4865570at2"/>
<protein>
    <submittedName>
        <fullName evidence="2">Putative Type VI secretion system effector (Hcp1 family)</fullName>
    </submittedName>
    <submittedName>
        <fullName evidence="1">Type VI secretion system effector, Hcp1 family</fullName>
    </submittedName>
</protein>
<dbReference type="Proteomes" id="UP000224871">
    <property type="component" value="Unassembled WGS sequence"/>
</dbReference>
<keyword evidence="4" id="KW-1185">Reference proteome</keyword>
<evidence type="ECO:0000313" key="3">
    <source>
        <dbReference type="Proteomes" id="UP000196435"/>
    </source>
</evidence>
<accession>A0A1N6MY97</accession>
<reference evidence="1 4" key="3">
    <citation type="journal article" date="2017" name="Nat. Microbiol.">
        <title>Natural product diversity associated with the nematode symbionts Photorhabdus and Xenorhabdus.</title>
        <authorList>
            <person name="Tobias N.J."/>
            <person name="Wolff H."/>
            <person name="Djahanschiri B."/>
            <person name="Grundmann F."/>
            <person name="Kronenwerth M."/>
            <person name="Shi Y.M."/>
            <person name="Simonyi S."/>
            <person name="Grun P."/>
            <person name="Shapiro-Ilan D."/>
            <person name="Pidot S.J."/>
            <person name="Stinear T.P."/>
            <person name="Ebersberger I."/>
            <person name="Bode H.B."/>
        </authorList>
    </citation>
    <scope>NUCLEOTIDE SEQUENCE [LARGE SCALE GENOMIC DNA]</scope>
    <source>
        <strain evidence="1 4">DSM 16336</strain>
    </source>
</reference>
<reference evidence="3" key="1">
    <citation type="submission" date="2016-12" db="EMBL/GenBank/DDBJ databases">
        <authorList>
            <person name="Gaudriault S."/>
        </authorList>
    </citation>
    <scope>NUCLEOTIDE SEQUENCE [LARGE SCALE GENOMIC DNA]</scope>
    <source>
        <strain evidence="3">HGB1681 (deposited as PTA-6826 in the American Type Culture Collection)</strain>
    </source>
</reference>
<dbReference type="EMBL" id="FTLG01000188">
    <property type="protein sequence ID" value="SIP73853.1"/>
    <property type="molecule type" value="Genomic_DNA"/>
</dbReference>
<dbReference type="RefSeq" id="WP_086953316.1">
    <property type="nucleotide sequence ID" value="NZ_CAWNQC010000018.1"/>
</dbReference>
<evidence type="ECO:0000313" key="2">
    <source>
        <dbReference type="EMBL" id="SIP73853.1"/>
    </source>
</evidence>
<organism evidence="2 3">
    <name type="scientific">Xenorhabdus innexi</name>
    <dbReference type="NCBI Taxonomy" id="290109"/>
    <lineage>
        <taxon>Bacteria</taxon>
        <taxon>Pseudomonadati</taxon>
        <taxon>Pseudomonadota</taxon>
        <taxon>Gammaproteobacteria</taxon>
        <taxon>Enterobacterales</taxon>
        <taxon>Morganellaceae</taxon>
        <taxon>Xenorhabdus</taxon>
    </lineage>
</organism>
<dbReference type="InterPro" id="IPR036624">
    <property type="entry name" value="Hcp1-lik_sf"/>
</dbReference>
<dbReference type="Proteomes" id="UP000196435">
    <property type="component" value="Unassembled WGS sequence"/>
</dbReference>
<dbReference type="Pfam" id="PF05638">
    <property type="entry name" value="T6SS_HCP"/>
    <property type="match status" value="1"/>
</dbReference>
<evidence type="ECO:0000313" key="1">
    <source>
        <dbReference type="EMBL" id="PHM27394.1"/>
    </source>
</evidence>